<evidence type="ECO:0000313" key="1">
    <source>
        <dbReference type="EMBL" id="BCX67239.1"/>
    </source>
</evidence>
<proteinExistence type="predicted"/>
<name>A0ABM7RPV4_9PSED</name>
<reference evidence="1 2" key="1">
    <citation type="submission" date="2016-04" db="EMBL/GenBank/DDBJ databases">
        <title>Complete genome sequence of Pseudomonas sp. LAB-08 isolated from TCE contaminated aquifer soil.</title>
        <authorList>
            <person name="Dohra H."/>
            <person name="Suzuki K."/>
            <person name="Fatma A."/>
            <person name="Inuzuka Y."/>
            <person name="Honjo M."/>
            <person name="Tashiro Y."/>
            <person name="Futamata H."/>
        </authorList>
    </citation>
    <scope>NUCLEOTIDE SEQUENCE [LARGE SCALE GENOMIC DNA]</scope>
    <source>
        <strain evidence="1 2">LAB-08</strain>
    </source>
</reference>
<keyword evidence="2" id="KW-1185">Reference proteome</keyword>
<evidence type="ECO:0000313" key="2">
    <source>
        <dbReference type="Proteomes" id="UP000218595"/>
    </source>
</evidence>
<dbReference type="RefSeq" id="WP_096512494.1">
    <property type="nucleotide sequence ID" value="NZ_AP017423.2"/>
</dbReference>
<protein>
    <submittedName>
        <fullName evidence="1">Uncharacterized protein</fullName>
    </submittedName>
</protein>
<accession>A0ABM7RPV4</accession>
<organism evidence="1 2">
    <name type="scientific">Pseudomonas izuensis</name>
    <dbReference type="NCBI Taxonomy" id="2684212"/>
    <lineage>
        <taxon>Bacteria</taxon>
        <taxon>Pseudomonadati</taxon>
        <taxon>Pseudomonadota</taxon>
        <taxon>Gammaproteobacteria</taxon>
        <taxon>Pseudomonadales</taxon>
        <taxon>Pseudomonadaceae</taxon>
        <taxon>Pseudomonas</taxon>
    </lineage>
</organism>
<dbReference type="Proteomes" id="UP000218595">
    <property type="component" value="Chromosome"/>
</dbReference>
<gene>
    <name evidence="1" type="ORF">LAB08_R18730</name>
</gene>
<sequence length="315" mass="36193">MFQSRLGLFDGNSWESLLQRILKHRHGADGYVEMPPSPGDWGIEGYVATGIAFQCYCPNKHYNPDMLYIKQRDKITKDIGKLKTNEAELSARLGHTLIKNWCFVTPEIWDNKLLKHAKTKEAEARAWNLSILSPDFRIDLHTADHYETDIHAFQALQGKALHIPGITLDLPFFDTESINYEENILRKSIARVAAGFRKVVLDMENGTHKAKVERLYSSTLEGFLKYNRFHDELNKASPLLYQKVKRILSVFHNHVEEWSDTLNATPDVLTEKIRTELTDLLIRELNPSVDYALASQIVANEISYWLGACQLDYSE</sequence>
<dbReference type="EMBL" id="AP017423">
    <property type="protein sequence ID" value="BCX67239.1"/>
    <property type="molecule type" value="Genomic_DNA"/>
</dbReference>